<sequence length="249" mass="29259">MEVHHHGHTPKKVSEYFTEFIMLFAAVTLGFFAENLREHAIEKDREVEFIQIVHEDLLNDIKDLDTISSIYQSRMKREDTLLNLLSHPDYKQTNDLYYLARLNSIRVFFHHSKNGFQQLKNAGGLRLIENIEVIKKIQAYENDVDKMDELQNLTEQLLMNYREKMATIFDGRVFKNMMVNASSRIIEERFARPLNNPALINKSPTELNEFLIKTLYVHNNNLMIASRCKDLKSVALELDELLVKTYHLN</sequence>
<gene>
    <name evidence="2" type="ORF">PQG45_11430</name>
</gene>
<keyword evidence="3" id="KW-1185">Reference proteome</keyword>
<dbReference type="Proteomes" id="UP001249959">
    <property type="component" value="Unassembled WGS sequence"/>
</dbReference>
<proteinExistence type="predicted"/>
<organism evidence="2 3">
    <name type="scientific">Aquirufa regiilacus</name>
    <dbReference type="NCBI Taxonomy" id="3024868"/>
    <lineage>
        <taxon>Bacteria</taxon>
        <taxon>Pseudomonadati</taxon>
        <taxon>Bacteroidota</taxon>
        <taxon>Cytophagia</taxon>
        <taxon>Cytophagales</taxon>
        <taxon>Flectobacillaceae</taxon>
        <taxon>Aquirufa</taxon>
    </lineage>
</organism>
<reference evidence="2 3" key="1">
    <citation type="submission" date="2023-09" db="EMBL/GenBank/DDBJ databases">
        <title>Aquirufa genomes.</title>
        <authorList>
            <person name="Pitt A."/>
        </authorList>
    </citation>
    <scope>NUCLEOTIDE SEQUENCE [LARGE SCALE GENOMIC DNA]</scope>
    <source>
        <strain evidence="2 3">LEOWEIH-7C</strain>
    </source>
</reference>
<feature type="transmembrane region" description="Helical" evidence="1">
    <location>
        <begin position="16"/>
        <end position="33"/>
    </location>
</feature>
<accession>A0ABU3TUW4</accession>
<keyword evidence="1" id="KW-0472">Membrane</keyword>
<keyword evidence="1" id="KW-1133">Transmembrane helix</keyword>
<evidence type="ECO:0000313" key="2">
    <source>
        <dbReference type="EMBL" id="MDU0809640.1"/>
    </source>
</evidence>
<comment type="caution">
    <text evidence="2">The sequence shown here is derived from an EMBL/GenBank/DDBJ whole genome shotgun (WGS) entry which is preliminary data.</text>
</comment>
<name>A0ABU3TUW4_9BACT</name>
<dbReference type="RefSeq" id="WP_316070891.1">
    <property type="nucleotide sequence ID" value="NZ_JAVNWW010000008.1"/>
</dbReference>
<dbReference type="EMBL" id="JAVNWW010000008">
    <property type="protein sequence ID" value="MDU0809640.1"/>
    <property type="molecule type" value="Genomic_DNA"/>
</dbReference>
<evidence type="ECO:0000256" key="1">
    <source>
        <dbReference type="SAM" id="Phobius"/>
    </source>
</evidence>
<protein>
    <submittedName>
        <fullName evidence="2">Uncharacterized protein</fullName>
    </submittedName>
</protein>
<keyword evidence="1" id="KW-0812">Transmembrane</keyword>
<evidence type="ECO:0000313" key="3">
    <source>
        <dbReference type="Proteomes" id="UP001249959"/>
    </source>
</evidence>